<dbReference type="Gene3D" id="1.10.1200.10">
    <property type="entry name" value="ACP-like"/>
    <property type="match status" value="2"/>
</dbReference>
<dbReference type="InterPro" id="IPR020806">
    <property type="entry name" value="PKS_PP-bd"/>
</dbReference>
<dbReference type="Gene3D" id="3.40.50.12780">
    <property type="entry name" value="N-terminal domain of ligase-like"/>
    <property type="match status" value="1"/>
</dbReference>
<dbReference type="GO" id="GO:0031177">
    <property type="term" value="F:phosphopantetheine binding"/>
    <property type="evidence" value="ECO:0007669"/>
    <property type="project" value="InterPro"/>
</dbReference>
<sequence length="2121" mass="223661">MIPLSFAQRRLWFLNRLEGPSATYNAPVVLRLDGVPDAVALGAAVTDLAARHETLRTVFPATDGEPYQLVLEPAEVALATEECAPQRLDAAVQAFTRETFDIVTERPLRARLFTPGDGTSVLVLLVHHVATDGLSVAPLLDDLAEAYRARLAGGAPAWDELPVQYADYALWQHDMLGDPLDPESVAFEQLEFWREALAELPAVIELPADRPRPAEPTHRGVTLNGRVDAGTHRALLALARSRSASLFMVARAALAAALSAAGAGEDLAIGSPVAGRPEEDLHALVGFFINSLALRTDLSGDPSLGALVDRVRDADLAAFDHEDLPFDLLVEHLNPARELGRHPFFQVMLTVAAAAGEPPALGGLTARTADADLAAAKFDLTFYCAETTGDDGEPGGLEVGLQYAVDLFDGGTAQLLLEVYLRALRAFAADGGVRLSALELLSAPESAGLAGRRERLAELAAARVTPVAAGDEGGTRVVLAPREEILCGLFAEVLGRDHIGPDDNFFRNGGHSLLASKLINRLRAVLGTDIGIRDLFLAPTPTGLHHRIDTTTATTRPTLHHHTPDQRPHHIPLSYAQRRLWFLDERDGAGSAYNVPIVLHLDRAPDPLVLAGALADVAARHEVLRTVYRAADGEPYQVVLADAVPVLETVATTPDSLAAAVDAAAGHVFDLAAEIPFRGWLLDPGTGRERTLVLLLHHIAADGWSTGPLLADLARAVAARSAGDAAELPPLPVAYADYALWQRELLGDAEDESSLMRRQIAFWKQALAGLPASTPLPADRPRPAEPSGRGATVSGVRLDAGTHRELAALSRTARATLFMVARSALAVALSAAGAGDDLAIGVPVAGRSHQDLHDLAGLFVNTLVLRADLAGDPTVRELVERSREYDLAAYAHDDLPFDLLVEHLNPARELGRHPFFQVMLTHQRGEAEAVTIGGGTARATSTDLAAAKFDLTFHCAESHTADGEPAGLELGVQYAVDLFDQDTATLLLQLFARALTAFAAAPHSPVAGLLPLSPAEERGLAGRRERLAAAEAEAARAAARTVTAGGAGPVRTVLAPREEILCGLFAEVLGRDHIGPDDNFFRNGGHSLLASKLINRLRAVLGTDIGIRDLFLAPTPTGLHHRIDTTTATTRPTLHHHTPDQRPHHIPLSYAQRRLWFVNQLEGPSATYNIAVVRRLDRRLDPAVLGEALADVAGRHEVLRTVYPVLDGEPYQRVLDGVRPVLERVETTPEQVPATVDAATAHVFDLAADLPLRGWLLDPGADQAQVMVLLVHHIAFDGWSTDCLLADLALACAARRDGHAPDWQPLPAQYADYTLWQRELLGDADDPESLMARQLAYWGEALDGLAPVIDLITDRPRPAEPSGRGALTPFGLDAATHRALTRVAHECGATLFMVVQAALAATLTRHGAGTDLALGTTVAGRSDDALHPLAGLFVNTLVLRTRTDGDPAFADLVRRVRETDLAAYGCQDVPFDRLVEHLNPHRSSAHHPLVQVMLQVNAVSTAGPAGPAADGDGMLAGVQLPFGTDSAKTDLTFALTEERDRRGEPAGLSGVLEYATDLFDAATAALLAERLADTLRTVAADPAVRLGDIGPAGDAPHSADGPARTTVHDGVRQRAGATPELIALSCGDETLTYGELDRRATRLAGQLAGSGVGRGTTVAVLVERGTDLVVAALAVLMCGAAPAMLDVDGDVPGALALLGAPVVLTRAAFADRAARGAARVLRLESMASATPAGLPRCGPPDAAAVCLTAGPDGGARAMRISHGTAAAGAFGGLRHVDAATGTWAFARDLWSALLGGGSCVLRPARPLTGAPAAPGGYAVLDARLRPVPAGVPGELYLRGAGDGDGFPALPGATAAAWVPDPFGPAGARMLRTGRRAVLGAAGDPRDLGPLAGDGDVGGYRAETDRVARTLTGHPAVGRTAVVVREDVPGQRRLVAYLVPAGAGTVTEADLQSWAAERLPDYLVPSAVVVLESLPIGADGRTDRAALPAPERRAPGSGPAPQEVPDDGRGRWEEPLSRLFSEVLEGRQVGADDNFFRVGGHSLLAVRLVNRVRAELGQEITLRDVFRFPTVTTLARWFATEAAAAPGTAAAGATPAPSAGPDTVPTRPTLRRRTAGGSRTRT</sequence>
<accession>A0AA90GYQ4</accession>
<dbReference type="Gene3D" id="2.30.38.10">
    <property type="entry name" value="Luciferase, Domain 3"/>
    <property type="match status" value="1"/>
</dbReference>
<dbReference type="InterPro" id="IPR036736">
    <property type="entry name" value="ACP-like_sf"/>
</dbReference>
<protein>
    <submittedName>
        <fullName evidence="6">Condensation domain-containing protein</fullName>
    </submittedName>
</protein>
<dbReference type="Gene3D" id="3.30.300.30">
    <property type="match status" value="1"/>
</dbReference>
<feature type="domain" description="Carrier" evidence="5">
    <location>
        <begin position="1052"/>
        <end position="1127"/>
    </location>
</feature>
<comment type="cofactor">
    <cofactor evidence="1">
        <name>pantetheine 4'-phosphate</name>
        <dbReference type="ChEBI" id="CHEBI:47942"/>
    </cofactor>
</comment>
<dbReference type="InterPro" id="IPR001242">
    <property type="entry name" value="Condensation_dom"/>
</dbReference>
<comment type="caution">
    <text evidence="6">The sequence shown here is derived from an EMBL/GenBank/DDBJ whole genome shotgun (WGS) entry which is preliminary data.</text>
</comment>
<evidence type="ECO:0000256" key="4">
    <source>
        <dbReference type="SAM" id="MobiDB-lite"/>
    </source>
</evidence>
<reference evidence="6" key="1">
    <citation type="submission" date="2023-05" db="EMBL/GenBank/DDBJ databases">
        <title>Streptantibioticus silvisoli sp. nov., acidotolerant actinomycetes 1 from pine litter.</title>
        <authorList>
            <person name="Swiecimska M."/>
            <person name="Golinska P."/>
            <person name="Sangal V."/>
            <person name="Wachnowicz B."/>
            <person name="Goodfellow M."/>
        </authorList>
    </citation>
    <scope>NUCLEOTIDE SEQUENCE</scope>
    <source>
        <strain evidence="6">SL13</strain>
    </source>
</reference>
<dbReference type="Pfam" id="PF00668">
    <property type="entry name" value="Condensation"/>
    <property type="match status" value="3"/>
</dbReference>
<dbReference type="GO" id="GO:0043041">
    <property type="term" value="P:amino acid activation for nonribosomal peptide biosynthetic process"/>
    <property type="evidence" value="ECO:0007669"/>
    <property type="project" value="TreeGrafter"/>
</dbReference>
<dbReference type="EMBL" id="JABXJJ020000001">
    <property type="protein sequence ID" value="MDI5967748.1"/>
    <property type="molecule type" value="Genomic_DNA"/>
</dbReference>
<feature type="domain" description="Carrier" evidence="5">
    <location>
        <begin position="2006"/>
        <end position="2081"/>
    </location>
</feature>
<evidence type="ECO:0000256" key="1">
    <source>
        <dbReference type="ARBA" id="ARBA00001957"/>
    </source>
</evidence>
<keyword evidence="3" id="KW-0597">Phosphoprotein</keyword>
<dbReference type="CDD" id="cd19540">
    <property type="entry name" value="LCL_NRPS-like"/>
    <property type="match status" value="3"/>
</dbReference>
<dbReference type="SUPFAM" id="SSF56801">
    <property type="entry name" value="Acetyl-CoA synthetase-like"/>
    <property type="match status" value="1"/>
</dbReference>
<dbReference type="InterPro" id="IPR006162">
    <property type="entry name" value="Ppantetheine_attach_site"/>
</dbReference>
<dbReference type="InterPro" id="IPR029058">
    <property type="entry name" value="AB_hydrolase_fold"/>
</dbReference>
<feature type="region of interest" description="Disordered" evidence="4">
    <location>
        <begin position="773"/>
        <end position="794"/>
    </location>
</feature>
<dbReference type="InterPro" id="IPR000873">
    <property type="entry name" value="AMP-dep_synth/lig_dom"/>
</dbReference>
<dbReference type="InterPro" id="IPR045851">
    <property type="entry name" value="AMP-bd_C_sf"/>
</dbReference>
<dbReference type="FunFam" id="1.10.1200.10:FF:000005">
    <property type="entry name" value="Nonribosomal peptide synthetase 1"/>
    <property type="match status" value="1"/>
</dbReference>
<dbReference type="GO" id="GO:0017000">
    <property type="term" value="P:antibiotic biosynthetic process"/>
    <property type="evidence" value="ECO:0007669"/>
    <property type="project" value="UniProtKB-ARBA"/>
</dbReference>
<dbReference type="InterPro" id="IPR023213">
    <property type="entry name" value="CAT-like_dom_sf"/>
</dbReference>
<feature type="region of interest" description="Disordered" evidence="4">
    <location>
        <begin position="2085"/>
        <end position="2121"/>
    </location>
</feature>
<dbReference type="Pfam" id="PF00501">
    <property type="entry name" value="AMP-binding"/>
    <property type="match status" value="1"/>
</dbReference>
<dbReference type="SMART" id="SM00823">
    <property type="entry name" value="PKS_PP"/>
    <property type="match status" value="3"/>
</dbReference>
<dbReference type="GO" id="GO:0008610">
    <property type="term" value="P:lipid biosynthetic process"/>
    <property type="evidence" value="ECO:0007669"/>
    <property type="project" value="UniProtKB-ARBA"/>
</dbReference>
<dbReference type="GO" id="GO:0003824">
    <property type="term" value="F:catalytic activity"/>
    <property type="evidence" value="ECO:0007669"/>
    <property type="project" value="InterPro"/>
</dbReference>
<dbReference type="Gene3D" id="3.30.559.10">
    <property type="entry name" value="Chloramphenicol acetyltransferase-like domain"/>
    <property type="match status" value="3"/>
</dbReference>
<evidence type="ECO:0000256" key="2">
    <source>
        <dbReference type="ARBA" id="ARBA00022450"/>
    </source>
</evidence>
<gene>
    <name evidence="6" type="ORF">POF50_000005</name>
</gene>
<dbReference type="SUPFAM" id="SSF52777">
    <property type="entry name" value="CoA-dependent acyltransferases"/>
    <property type="match status" value="6"/>
</dbReference>
<feature type="compositionally biased region" description="Low complexity" evidence="4">
    <location>
        <begin position="2085"/>
        <end position="2107"/>
    </location>
</feature>
<evidence type="ECO:0000313" key="6">
    <source>
        <dbReference type="EMBL" id="MDI5967748.1"/>
    </source>
</evidence>
<dbReference type="Pfam" id="PF13193">
    <property type="entry name" value="AMP-binding_C"/>
    <property type="match status" value="1"/>
</dbReference>
<dbReference type="Gene3D" id="3.30.559.30">
    <property type="entry name" value="Nonribosomal peptide synthetase, condensation domain"/>
    <property type="match status" value="3"/>
</dbReference>
<evidence type="ECO:0000259" key="5">
    <source>
        <dbReference type="PROSITE" id="PS50075"/>
    </source>
</evidence>
<dbReference type="Pfam" id="PF00550">
    <property type="entry name" value="PP-binding"/>
    <property type="match status" value="3"/>
</dbReference>
<dbReference type="GO" id="GO:0044550">
    <property type="term" value="P:secondary metabolite biosynthetic process"/>
    <property type="evidence" value="ECO:0007669"/>
    <property type="project" value="TreeGrafter"/>
</dbReference>
<dbReference type="InterPro" id="IPR009081">
    <property type="entry name" value="PP-bd_ACP"/>
</dbReference>
<keyword evidence="2" id="KW-0596">Phosphopantetheine</keyword>
<organism evidence="6">
    <name type="scientific">Streptantibioticus silvisoli</name>
    <dbReference type="NCBI Taxonomy" id="2705255"/>
    <lineage>
        <taxon>Bacteria</taxon>
        <taxon>Bacillati</taxon>
        <taxon>Actinomycetota</taxon>
        <taxon>Actinomycetes</taxon>
        <taxon>Kitasatosporales</taxon>
        <taxon>Streptomycetaceae</taxon>
        <taxon>Streptantibioticus</taxon>
    </lineage>
</organism>
<dbReference type="Gene3D" id="3.40.50.1820">
    <property type="entry name" value="alpha/beta hydrolase"/>
    <property type="match status" value="1"/>
</dbReference>
<dbReference type="PROSITE" id="PS00012">
    <property type="entry name" value="PHOSPHOPANTETHEINE"/>
    <property type="match status" value="1"/>
</dbReference>
<dbReference type="PROSITE" id="PS50075">
    <property type="entry name" value="CARRIER"/>
    <property type="match status" value="3"/>
</dbReference>
<dbReference type="PANTHER" id="PTHR45527">
    <property type="entry name" value="NONRIBOSOMAL PEPTIDE SYNTHETASE"/>
    <property type="match status" value="1"/>
</dbReference>
<feature type="compositionally biased region" description="Basic residues" evidence="4">
    <location>
        <begin position="2108"/>
        <end position="2121"/>
    </location>
</feature>
<proteinExistence type="predicted"/>
<evidence type="ECO:0000256" key="3">
    <source>
        <dbReference type="ARBA" id="ARBA00022553"/>
    </source>
</evidence>
<name>A0AA90GYQ4_9ACTN</name>
<dbReference type="RefSeq" id="WP_282698409.1">
    <property type="nucleotide sequence ID" value="NZ_JABXJJ020000001.1"/>
</dbReference>
<dbReference type="InterPro" id="IPR042099">
    <property type="entry name" value="ANL_N_sf"/>
</dbReference>
<dbReference type="PANTHER" id="PTHR45527:SF1">
    <property type="entry name" value="FATTY ACID SYNTHASE"/>
    <property type="match status" value="1"/>
</dbReference>
<dbReference type="InterPro" id="IPR025110">
    <property type="entry name" value="AMP-bd_C"/>
</dbReference>
<dbReference type="GO" id="GO:0005829">
    <property type="term" value="C:cytosol"/>
    <property type="evidence" value="ECO:0007669"/>
    <property type="project" value="TreeGrafter"/>
</dbReference>
<feature type="domain" description="Carrier" evidence="5">
    <location>
        <begin position="477"/>
        <end position="552"/>
    </location>
</feature>
<dbReference type="SUPFAM" id="SSF47336">
    <property type="entry name" value="ACP-like"/>
    <property type="match status" value="3"/>
</dbReference>
<feature type="region of interest" description="Disordered" evidence="4">
    <location>
        <begin position="1987"/>
        <end position="2010"/>
    </location>
</feature>